<feature type="chain" id="PRO_5022969519" evidence="3">
    <location>
        <begin position="23"/>
        <end position="471"/>
    </location>
</feature>
<name>A0A5B8VEN4_9BACT</name>
<dbReference type="InterPro" id="IPR000667">
    <property type="entry name" value="Peptidase_S13"/>
</dbReference>
<gene>
    <name evidence="4" type="primary">dacB</name>
    <name evidence="4" type="ORF">FRZ67_22680</name>
</gene>
<dbReference type="GO" id="GO:0009002">
    <property type="term" value="F:serine-type D-Ala-D-Ala carboxypeptidase activity"/>
    <property type="evidence" value="ECO:0007669"/>
    <property type="project" value="UniProtKB-EC"/>
</dbReference>
<dbReference type="PRINTS" id="PR00922">
    <property type="entry name" value="DADACBPTASE3"/>
</dbReference>
<keyword evidence="5" id="KW-1185">Reference proteome</keyword>
<evidence type="ECO:0000256" key="1">
    <source>
        <dbReference type="ARBA" id="ARBA00006096"/>
    </source>
</evidence>
<comment type="similarity">
    <text evidence="1">Belongs to the peptidase S13 family.</text>
</comment>
<dbReference type="SUPFAM" id="SSF56601">
    <property type="entry name" value="beta-lactamase/transpeptidase-like"/>
    <property type="match status" value="1"/>
</dbReference>
<dbReference type="GO" id="GO:0000270">
    <property type="term" value="P:peptidoglycan metabolic process"/>
    <property type="evidence" value="ECO:0007669"/>
    <property type="project" value="TreeGrafter"/>
</dbReference>
<evidence type="ECO:0000313" key="5">
    <source>
        <dbReference type="Proteomes" id="UP000321533"/>
    </source>
</evidence>
<dbReference type="Pfam" id="PF02113">
    <property type="entry name" value="Peptidase_S13"/>
    <property type="match status" value="1"/>
</dbReference>
<feature type="signal peptide" evidence="3">
    <location>
        <begin position="1"/>
        <end position="22"/>
    </location>
</feature>
<reference evidence="4 5" key="1">
    <citation type="journal article" date="2016" name="Int. J. Syst. Evol. Microbiol.">
        <title>Panacibacter ginsenosidivorans gen. nov., sp. nov., with ginsenoside converting activity isolated from soil of a ginseng field.</title>
        <authorList>
            <person name="Siddiqi M.Z."/>
            <person name="Muhammad Shafi S."/>
            <person name="Choi K.D."/>
            <person name="Im W.T."/>
        </authorList>
    </citation>
    <scope>NUCLEOTIDE SEQUENCE [LARGE SCALE GENOMIC DNA]</scope>
    <source>
        <strain evidence="4 5">Gsoil1550</strain>
    </source>
</reference>
<keyword evidence="4" id="KW-0645">Protease</keyword>
<dbReference type="Gene3D" id="3.50.80.20">
    <property type="entry name" value="D-Ala-D-Ala carboxypeptidase C, peptidase S13"/>
    <property type="match status" value="1"/>
</dbReference>
<dbReference type="InterPro" id="IPR012338">
    <property type="entry name" value="Beta-lactam/transpept-like"/>
</dbReference>
<dbReference type="PANTHER" id="PTHR30023:SF0">
    <property type="entry name" value="PENICILLIN-SENSITIVE CARBOXYPEPTIDASE A"/>
    <property type="match status" value="1"/>
</dbReference>
<dbReference type="Proteomes" id="UP000321533">
    <property type="component" value="Chromosome"/>
</dbReference>
<sequence length="471" mass="51814">MMNMKTYSISIVLVFFSVCCNAQTITQKIEKVVKLLQQDTQMKHAIMSLYVVETKTGKPVYALNEQVGLAPASTQKLFTSVAAFELLGKDFRYKTEVGYDSIIENGALKGNLYITGYGDPTLGSWRYAQTKRDSVLNKILIALNKAGIKKIDGDVIMDDSKFSYQPLPGGWIWDDIGNYYGAGTWAINWNENQYDLLLKPGNKAGDDVTIIGTQPLLADISMSNLLKSGKPGSGDNGYIYMAPYSTEGFVSGSVPAGEKSFTLSGALSYPALQFGKELLSFLTTQKINTTSHVKTSHDFAINNMTVYAKQLTTLYSPALDSITYWFLQKSINLYGEALIKTMAYQNNSIASTDKGVELLKDFWSKNGIEKSALNIVDGSGLSPQNRVTTKALVTALQYAKDKNWYSSFYNALPMYNGMHMKSGTIGGAKAYAGYHTSKSGVGYTFAIMINNFDEAGGNIVPKMYKVLDELK</sequence>
<dbReference type="AlphaFoldDB" id="A0A5B8VEN4"/>
<dbReference type="EMBL" id="CP042435">
    <property type="protein sequence ID" value="QEC69964.1"/>
    <property type="molecule type" value="Genomic_DNA"/>
</dbReference>
<accession>A0A5B8VEN4</accession>
<dbReference type="GO" id="GO:0006508">
    <property type="term" value="P:proteolysis"/>
    <property type="evidence" value="ECO:0007669"/>
    <property type="project" value="InterPro"/>
</dbReference>
<keyword evidence="2 4" id="KW-0378">Hydrolase</keyword>
<evidence type="ECO:0000256" key="3">
    <source>
        <dbReference type="SAM" id="SignalP"/>
    </source>
</evidence>
<evidence type="ECO:0000256" key="2">
    <source>
        <dbReference type="ARBA" id="ARBA00022801"/>
    </source>
</evidence>
<proteinExistence type="inferred from homology"/>
<dbReference type="Gene3D" id="3.40.710.10">
    <property type="entry name" value="DD-peptidase/beta-lactamase superfamily"/>
    <property type="match status" value="2"/>
</dbReference>
<keyword evidence="3" id="KW-0732">Signal</keyword>
<dbReference type="KEGG" id="pgin:FRZ67_22680"/>
<evidence type="ECO:0000313" key="4">
    <source>
        <dbReference type="EMBL" id="QEC69964.1"/>
    </source>
</evidence>
<dbReference type="PANTHER" id="PTHR30023">
    <property type="entry name" value="D-ALANYL-D-ALANINE CARBOXYPEPTIDASE"/>
    <property type="match status" value="1"/>
</dbReference>
<dbReference type="NCBIfam" id="TIGR00666">
    <property type="entry name" value="PBP4"/>
    <property type="match status" value="1"/>
</dbReference>
<keyword evidence="4" id="KW-0121">Carboxypeptidase</keyword>
<dbReference type="EC" id="3.4.16.4" evidence="4"/>
<protein>
    <submittedName>
        <fullName evidence="4">D-alanyl-D-alanine carboxypeptidase/D-alanyl-D-alanine-endopeptidase</fullName>
        <ecNumber evidence="4">3.4.16.4</ecNumber>
    </submittedName>
</protein>
<organism evidence="4 5">
    <name type="scientific">Panacibacter ginsenosidivorans</name>
    <dbReference type="NCBI Taxonomy" id="1813871"/>
    <lineage>
        <taxon>Bacteria</taxon>
        <taxon>Pseudomonadati</taxon>
        <taxon>Bacteroidota</taxon>
        <taxon>Chitinophagia</taxon>
        <taxon>Chitinophagales</taxon>
        <taxon>Chitinophagaceae</taxon>
        <taxon>Panacibacter</taxon>
    </lineage>
</organism>